<comment type="caution">
    <text evidence="1">The sequence shown here is derived from an EMBL/GenBank/DDBJ whole genome shotgun (WGS) entry which is preliminary data.</text>
</comment>
<evidence type="ECO:0000313" key="2">
    <source>
        <dbReference type="Proteomes" id="UP000177230"/>
    </source>
</evidence>
<name>A0A1F5RCN2_9BACT</name>
<sequence>MWRTKQIDTGLQLVFFSGESFTSGVEDHLVEGVTVRVYNPAKTVADCFKYRNKIGLDVALEALKEGRRSRKFTADELTKYARIDRVLNVIKPYMEAVF</sequence>
<accession>A0A1F5RCN2</accession>
<dbReference type="EMBL" id="MFFM01000035">
    <property type="protein sequence ID" value="OGF11803.1"/>
    <property type="molecule type" value="Genomic_DNA"/>
</dbReference>
<organism evidence="1 2">
    <name type="scientific">Candidatus Edwardsbacteria bacterium GWF2_54_11</name>
    <dbReference type="NCBI Taxonomy" id="1817851"/>
    <lineage>
        <taxon>Bacteria</taxon>
        <taxon>Candidatus Edwardsiibacteriota</taxon>
    </lineage>
</organism>
<reference evidence="1 2" key="1">
    <citation type="journal article" date="2016" name="Nat. Commun.">
        <title>Thousands of microbial genomes shed light on interconnected biogeochemical processes in an aquifer system.</title>
        <authorList>
            <person name="Anantharaman K."/>
            <person name="Brown C.T."/>
            <person name="Hug L.A."/>
            <person name="Sharon I."/>
            <person name="Castelle C.J."/>
            <person name="Probst A.J."/>
            <person name="Thomas B.C."/>
            <person name="Singh A."/>
            <person name="Wilkins M.J."/>
            <person name="Karaoz U."/>
            <person name="Brodie E.L."/>
            <person name="Williams K.H."/>
            <person name="Hubbard S.S."/>
            <person name="Banfield J.F."/>
        </authorList>
    </citation>
    <scope>NUCLEOTIDE SEQUENCE [LARGE SCALE GENOMIC DNA]</scope>
</reference>
<dbReference type="AlphaFoldDB" id="A0A1F5RCN2"/>
<protein>
    <submittedName>
        <fullName evidence="1">Uncharacterized protein</fullName>
    </submittedName>
</protein>
<evidence type="ECO:0000313" key="1">
    <source>
        <dbReference type="EMBL" id="OGF11803.1"/>
    </source>
</evidence>
<proteinExistence type="predicted"/>
<dbReference type="Proteomes" id="UP000177230">
    <property type="component" value="Unassembled WGS sequence"/>
</dbReference>
<gene>
    <name evidence="1" type="ORF">A2024_12355</name>
</gene>